<feature type="compositionally biased region" description="Polar residues" evidence="2">
    <location>
        <begin position="1"/>
        <end position="15"/>
    </location>
</feature>
<name>A0ABU0IF89_9HYPH</name>
<dbReference type="InterPro" id="IPR036366">
    <property type="entry name" value="PGBDSf"/>
</dbReference>
<dbReference type="PANTHER" id="PTHR11102:SF160">
    <property type="entry name" value="ERAD-ASSOCIATED E3 UBIQUITIN-PROTEIN LIGASE COMPONENT HRD3"/>
    <property type="match status" value="1"/>
</dbReference>
<evidence type="ECO:0000313" key="5">
    <source>
        <dbReference type="Proteomes" id="UP001235269"/>
    </source>
</evidence>
<keyword evidence="5" id="KW-1185">Reference proteome</keyword>
<evidence type="ECO:0000259" key="3">
    <source>
        <dbReference type="Pfam" id="PF01471"/>
    </source>
</evidence>
<dbReference type="EMBL" id="JAUSWH010000011">
    <property type="protein sequence ID" value="MDQ0456910.1"/>
    <property type="molecule type" value="Genomic_DNA"/>
</dbReference>
<sequence>MNGQRSPSPRQTGASSLDALSRTIEGLEARIEGLMGTLPRETRAERPPLERHADTRSPGADVPRPDPLAEIRERQRALEAARPRFAAEERRAERPREIEPRSALREGSLAPQTAAVPVAEAGPELGETLTRELQSLRAEIREIRDLARHSRESGDMREDMARVTAGLDRLEEFARPEARGLRADVEQLRSLIDGLAREDSLRQMEDRFHAVEARLETVEPERIQKELLSLAYRLDDIKHQLSSIGDVRSVRLLEDKLIAIATALEHIGAHLEPNGRAVLEQFSLLDERLNEISRAIASNRGAPATDPRLVERLEERIALIAHHLELISEQTAERGEAEQLAERIEFLTQRIEDLANQQAAERLSERLDELTAMLNRPQTTGLEPEITGYLSDISRKIDALDGVGLSDRLADQIAIIARRIDDIERQPVPVMDQHVLQNLDDRLYSIAARLDETVSAPSADMAAIAGLEQQIAHLSALISAQPFSGAADAPALDGRLAKLEDYLATSDEYIVEAARQAAEAVMDNYARQAPAASDQTAETLALVAGHLRQLEDISRGSEERSHRTFEALHQTLVQIAEKLEQMDRRAAPPAGPAAGVTDALPNAEPSPVKAAHREIEAAFQTPAEREAAVEPVDAPVAADIVTTPGADEIKVRASLLAGLGRKLAARAKKTDTPAEPVTVTRQAVDPAPSIDPADVIPPEEANELLEPGSGTPDVRRILEKVRARQAEQAAPARGPAAAARGDDKMDIIAAARRAAQAAAQEAERGARTARKPLAREVEGQSASAFARYRRPILMAVGALLLAAMVLPLAKSLTQGSPAPQVVEPPAASQPAPAQTENAVPQAESKPEAVTRAALAPLDNRDTPTAPPAPGVSSVGSANLSPAPLSGTVPDSFAPKADPQTPQAAAPSPSQPAAFEVPAEIAPASLAAAAASGQPAALYELGARYQEGRGVTADFTKAAIWYQRAADQGLAPAQYRLAGLYEKGTGVPRDVVKAKALYDQAAKAGNASAMHNLAVLYASGADGKPDMQAAAEWFAKAADLGIADSQFNLAVLYAQGSGVKADLERSYTWFAIAAKGGDKDAQAKSDELGRALKPEQLQRARAVADGWAVKPQNPDANSVNLPDAWQGQGVTTGSVDMEKAIRNIQAILNRNGFDAGKPDGKLGARTVAAIKAFQTSVGQQPTGRVSNDLVKALLARNS</sequence>
<dbReference type="SUPFAM" id="SSF47090">
    <property type="entry name" value="PGBD-like"/>
    <property type="match status" value="1"/>
</dbReference>
<feature type="compositionally biased region" description="Low complexity" evidence="2">
    <location>
        <begin position="893"/>
        <end position="913"/>
    </location>
</feature>
<feature type="region of interest" description="Disordered" evidence="2">
    <location>
        <begin position="1"/>
        <end position="125"/>
    </location>
</feature>
<dbReference type="InterPro" id="IPR050767">
    <property type="entry name" value="Sel1_AlgK"/>
</dbReference>
<dbReference type="Gene3D" id="1.10.101.10">
    <property type="entry name" value="PGBD-like superfamily/PGBD"/>
    <property type="match status" value="1"/>
</dbReference>
<dbReference type="InterPro" id="IPR006597">
    <property type="entry name" value="Sel1-like"/>
</dbReference>
<dbReference type="SUPFAM" id="SSF81901">
    <property type="entry name" value="HCP-like"/>
    <property type="match status" value="1"/>
</dbReference>
<dbReference type="PANTHER" id="PTHR11102">
    <property type="entry name" value="SEL-1-LIKE PROTEIN"/>
    <property type="match status" value="1"/>
</dbReference>
<feature type="compositionally biased region" description="Low complexity" evidence="2">
    <location>
        <begin position="816"/>
        <end position="834"/>
    </location>
</feature>
<dbReference type="Proteomes" id="UP001235269">
    <property type="component" value="Unassembled WGS sequence"/>
</dbReference>
<evidence type="ECO:0000313" key="4">
    <source>
        <dbReference type="EMBL" id="MDQ0456910.1"/>
    </source>
</evidence>
<feature type="region of interest" description="Disordered" evidence="2">
    <location>
        <begin position="759"/>
        <end position="781"/>
    </location>
</feature>
<feature type="region of interest" description="Disordered" evidence="2">
    <location>
        <begin position="815"/>
        <end position="913"/>
    </location>
</feature>
<protein>
    <submittedName>
        <fullName evidence="4">Localization factor PodJL</fullName>
    </submittedName>
</protein>
<feature type="compositionally biased region" description="Basic and acidic residues" evidence="2">
    <location>
        <begin position="63"/>
        <end position="104"/>
    </location>
</feature>
<feature type="domain" description="Peptidoglycan binding-like" evidence="3">
    <location>
        <begin position="1139"/>
        <end position="1192"/>
    </location>
</feature>
<accession>A0ABU0IF89</accession>
<dbReference type="InterPro" id="IPR011990">
    <property type="entry name" value="TPR-like_helical_dom_sf"/>
</dbReference>
<dbReference type="InterPro" id="IPR036365">
    <property type="entry name" value="PGBD-like_sf"/>
</dbReference>
<gene>
    <name evidence="4" type="ORF">QO005_003255</name>
</gene>
<dbReference type="InterPro" id="IPR002477">
    <property type="entry name" value="Peptidoglycan-bd-like"/>
</dbReference>
<dbReference type="Pfam" id="PF08238">
    <property type="entry name" value="Sel1"/>
    <property type="match status" value="4"/>
</dbReference>
<dbReference type="RefSeq" id="WP_307159096.1">
    <property type="nucleotide sequence ID" value="NZ_JAUSWH010000011.1"/>
</dbReference>
<proteinExistence type="predicted"/>
<keyword evidence="1" id="KW-0175">Coiled coil</keyword>
<dbReference type="Gene3D" id="1.25.40.10">
    <property type="entry name" value="Tetratricopeptide repeat domain"/>
    <property type="match status" value="1"/>
</dbReference>
<evidence type="ECO:0000256" key="2">
    <source>
        <dbReference type="SAM" id="MobiDB-lite"/>
    </source>
</evidence>
<dbReference type="SMART" id="SM00671">
    <property type="entry name" value="SEL1"/>
    <property type="match status" value="4"/>
</dbReference>
<feature type="coiled-coil region" evidence="1">
    <location>
        <begin position="126"/>
        <end position="153"/>
    </location>
</feature>
<dbReference type="Pfam" id="PF01471">
    <property type="entry name" value="PG_binding_1"/>
    <property type="match status" value="1"/>
</dbReference>
<feature type="compositionally biased region" description="Basic and acidic residues" evidence="2">
    <location>
        <begin position="40"/>
        <end position="55"/>
    </location>
</feature>
<organism evidence="4 5">
    <name type="scientific">Rhizobium paknamense</name>
    <dbReference type="NCBI Taxonomy" id="1206817"/>
    <lineage>
        <taxon>Bacteria</taxon>
        <taxon>Pseudomonadati</taxon>
        <taxon>Pseudomonadota</taxon>
        <taxon>Alphaproteobacteria</taxon>
        <taxon>Hyphomicrobiales</taxon>
        <taxon>Rhizobiaceae</taxon>
        <taxon>Rhizobium/Agrobacterium group</taxon>
        <taxon>Rhizobium</taxon>
    </lineage>
</organism>
<reference evidence="4 5" key="1">
    <citation type="submission" date="2023-07" db="EMBL/GenBank/DDBJ databases">
        <title>Genomic Encyclopedia of Type Strains, Phase IV (KMG-IV): sequencing the most valuable type-strain genomes for metagenomic binning, comparative biology and taxonomic classification.</title>
        <authorList>
            <person name="Goeker M."/>
        </authorList>
    </citation>
    <scope>NUCLEOTIDE SEQUENCE [LARGE SCALE GENOMIC DNA]</scope>
    <source>
        <strain evidence="4 5">DSM 100301</strain>
    </source>
</reference>
<evidence type="ECO:0000256" key="1">
    <source>
        <dbReference type="SAM" id="Coils"/>
    </source>
</evidence>
<comment type="caution">
    <text evidence="4">The sequence shown here is derived from an EMBL/GenBank/DDBJ whole genome shotgun (WGS) entry which is preliminary data.</text>
</comment>